<evidence type="ECO:0008006" key="12">
    <source>
        <dbReference type="Google" id="ProtNLM"/>
    </source>
</evidence>
<evidence type="ECO:0000313" key="11">
    <source>
        <dbReference type="Proteomes" id="UP001470230"/>
    </source>
</evidence>
<sequence>MILFFIENVLAFSLWSHDTTLRDQFGFPYLPNCKILYYENFSDPNVLDYWVPTSHFRYTGKWKAEQSFPLQTRKGERAIVMKDKEKSHAISHKFRHPISAPNKTLVIQFEARAQFLFTCTSAFMSIFTDTNFDPSELCNSTAHIIEFGPERCGTFNQTRFNIFTTEKNSKGETIQVLHKLKHPHWIPIDEISHLYTLIIKPNNTFEYLIDNRSLRNGTFADDFDPPLFESPFIDDPKDEKPSDWDDRPLIQDPFEKKPDDWDDNAPTKIPDPKRMKPPPGWLFDEPEYVDESNARKPRQWNDNLMGEWKPQKVPNPKCIRAPGCGPYKPPMIRNPKARGKWRPKFISNPYYKGEWKPKKIKNPNYHETQNQPSFIMPPMSGIGFNVWADQREFAFTNILIATNETEVKKWNNEDFNPRQRRQIRAMKINYNWIYTDEPPDRPGPGIFGFISYIGRCIGRFWDRIPNKPVVIAISSSIILITVPLTFIICDVCCYDPFDSIHKHMD</sequence>
<keyword evidence="4 8" id="KW-0256">Endoplasmic reticulum</keyword>
<accession>A0ABR2JTM9</accession>
<evidence type="ECO:0000313" key="10">
    <source>
        <dbReference type="EMBL" id="KAK8882132.1"/>
    </source>
</evidence>
<dbReference type="PRINTS" id="PR00626">
    <property type="entry name" value="CALRETICULIN"/>
</dbReference>
<dbReference type="SUPFAM" id="SSF63887">
    <property type="entry name" value="P-domain of calnexin/calreticulin"/>
    <property type="match status" value="1"/>
</dbReference>
<dbReference type="InterPro" id="IPR001580">
    <property type="entry name" value="Calret/calnex"/>
</dbReference>
<organism evidence="10 11">
    <name type="scientific">Tritrichomonas musculus</name>
    <dbReference type="NCBI Taxonomy" id="1915356"/>
    <lineage>
        <taxon>Eukaryota</taxon>
        <taxon>Metamonada</taxon>
        <taxon>Parabasalia</taxon>
        <taxon>Tritrichomonadida</taxon>
        <taxon>Tritrichomonadidae</taxon>
        <taxon>Tritrichomonas</taxon>
    </lineage>
</organism>
<evidence type="ECO:0000256" key="9">
    <source>
        <dbReference type="SAM" id="MobiDB-lite"/>
    </source>
</evidence>
<dbReference type="Proteomes" id="UP001470230">
    <property type="component" value="Unassembled WGS sequence"/>
</dbReference>
<comment type="caution">
    <text evidence="10">The sequence shown here is derived from an EMBL/GenBank/DDBJ whole genome shotgun (WGS) entry which is preliminary data.</text>
</comment>
<keyword evidence="7 8" id="KW-0143">Chaperone</keyword>
<proteinExistence type="inferred from homology"/>
<evidence type="ECO:0000256" key="5">
    <source>
        <dbReference type="ARBA" id="ARBA00022989"/>
    </source>
</evidence>
<dbReference type="Gene3D" id="2.60.120.200">
    <property type="match status" value="1"/>
</dbReference>
<dbReference type="Gene3D" id="2.10.250.10">
    <property type="entry name" value="Calreticulin/calnexin, P domain"/>
    <property type="match status" value="1"/>
</dbReference>
<evidence type="ECO:0000256" key="7">
    <source>
        <dbReference type="ARBA" id="ARBA00023186"/>
    </source>
</evidence>
<reference evidence="10 11" key="1">
    <citation type="submission" date="2024-04" db="EMBL/GenBank/DDBJ databases">
        <title>Tritrichomonas musculus Genome.</title>
        <authorList>
            <person name="Alves-Ferreira E."/>
            <person name="Grigg M."/>
            <person name="Lorenzi H."/>
            <person name="Galac M."/>
        </authorList>
    </citation>
    <scope>NUCLEOTIDE SEQUENCE [LARGE SCALE GENOMIC DNA]</scope>
    <source>
        <strain evidence="10 11">EAF2021</strain>
    </source>
</reference>
<comment type="similarity">
    <text evidence="2 8">Belongs to the calreticulin family.</text>
</comment>
<comment type="subcellular location">
    <subcellularLocation>
        <location evidence="1">Endoplasmic reticulum membrane</location>
        <topology evidence="1">Single-pass membrane protein</topology>
    </subcellularLocation>
</comment>
<feature type="region of interest" description="Disordered" evidence="9">
    <location>
        <begin position="230"/>
        <end position="279"/>
    </location>
</feature>
<evidence type="ECO:0000256" key="6">
    <source>
        <dbReference type="ARBA" id="ARBA00023136"/>
    </source>
</evidence>
<dbReference type="PANTHER" id="PTHR11073:SF1">
    <property type="entry name" value="CALNEXIN 14D-RELATED"/>
    <property type="match status" value="1"/>
</dbReference>
<keyword evidence="6" id="KW-0472">Membrane</keyword>
<evidence type="ECO:0000256" key="8">
    <source>
        <dbReference type="RuleBase" id="RU362126"/>
    </source>
</evidence>
<evidence type="ECO:0000256" key="1">
    <source>
        <dbReference type="ARBA" id="ARBA00004389"/>
    </source>
</evidence>
<keyword evidence="5" id="KW-1133">Transmembrane helix</keyword>
<dbReference type="Pfam" id="PF00262">
    <property type="entry name" value="Calreticulin"/>
    <property type="match status" value="1"/>
</dbReference>
<feature type="compositionally biased region" description="Basic and acidic residues" evidence="9">
    <location>
        <begin position="234"/>
        <end position="259"/>
    </location>
</feature>
<keyword evidence="3" id="KW-0812">Transmembrane</keyword>
<evidence type="ECO:0000256" key="2">
    <source>
        <dbReference type="ARBA" id="ARBA00010983"/>
    </source>
</evidence>
<dbReference type="PANTHER" id="PTHR11073">
    <property type="entry name" value="CALRETICULIN AND CALNEXIN"/>
    <property type="match status" value="1"/>
</dbReference>
<gene>
    <name evidence="10" type="ORF">M9Y10_044772</name>
</gene>
<evidence type="ECO:0000256" key="3">
    <source>
        <dbReference type="ARBA" id="ARBA00022692"/>
    </source>
</evidence>
<dbReference type="EMBL" id="JAPFFF010000009">
    <property type="protein sequence ID" value="KAK8882132.1"/>
    <property type="molecule type" value="Genomic_DNA"/>
</dbReference>
<keyword evidence="11" id="KW-1185">Reference proteome</keyword>
<protein>
    <recommendedName>
        <fullName evidence="12">Calreticulin family protein</fullName>
    </recommendedName>
</protein>
<dbReference type="InterPro" id="IPR009033">
    <property type="entry name" value="Calreticulin/calnexin_P_dom_sf"/>
</dbReference>
<dbReference type="InterPro" id="IPR013320">
    <property type="entry name" value="ConA-like_dom_sf"/>
</dbReference>
<evidence type="ECO:0000256" key="4">
    <source>
        <dbReference type="ARBA" id="ARBA00022824"/>
    </source>
</evidence>
<name>A0ABR2JTM9_9EUKA</name>
<dbReference type="SUPFAM" id="SSF49899">
    <property type="entry name" value="Concanavalin A-like lectins/glucanases"/>
    <property type="match status" value="1"/>
</dbReference>